<reference evidence="3" key="1">
    <citation type="submission" date="2020-08" db="EMBL/GenBank/DDBJ databases">
        <title>Multicomponent nature underlies the extraordinary mechanical properties of spider dragline silk.</title>
        <authorList>
            <person name="Kono N."/>
            <person name="Nakamura H."/>
            <person name="Mori M."/>
            <person name="Yoshida Y."/>
            <person name="Ohtoshi R."/>
            <person name="Malay A.D."/>
            <person name="Moran D.A.P."/>
            <person name="Tomita M."/>
            <person name="Numata K."/>
            <person name="Arakawa K."/>
        </authorList>
    </citation>
    <scope>NUCLEOTIDE SEQUENCE</scope>
</reference>
<dbReference type="AlphaFoldDB" id="A0A8X7BW66"/>
<name>A0A8X7BW66_9ARAC</name>
<sequence length="174" mass="18692">MEVGLAFCIAFSFLVTQIGVSQAFPSVASDSDDKLQRVIIDSSEGMTSALAGMNELFKKALNSPVTPKPDENDDEDDGAIGTDPEFVMRLSKTAGAMSDFFPELYNRALEVSHADTIGLSPISEDAEMRGKVKNVLLNGLMAMTVASVAYGNMMRSVSSPVEDFSSRAVSYIFV</sequence>
<keyword evidence="2" id="KW-0732">Signal</keyword>
<evidence type="ECO:0000256" key="2">
    <source>
        <dbReference type="SAM" id="SignalP"/>
    </source>
</evidence>
<gene>
    <name evidence="3" type="ORF">TNIN_80151</name>
</gene>
<evidence type="ECO:0000256" key="1">
    <source>
        <dbReference type="SAM" id="MobiDB-lite"/>
    </source>
</evidence>
<accession>A0A8X7BW66</accession>
<feature type="chain" id="PRO_5036478152" evidence="2">
    <location>
        <begin position="24"/>
        <end position="174"/>
    </location>
</feature>
<protein>
    <submittedName>
        <fullName evidence="3">Uncharacterized protein</fullName>
    </submittedName>
</protein>
<evidence type="ECO:0000313" key="4">
    <source>
        <dbReference type="Proteomes" id="UP000886998"/>
    </source>
</evidence>
<dbReference type="EMBL" id="BMAV01005861">
    <property type="protein sequence ID" value="GFY47266.1"/>
    <property type="molecule type" value="Genomic_DNA"/>
</dbReference>
<dbReference type="Proteomes" id="UP000886998">
    <property type="component" value="Unassembled WGS sequence"/>
</dbReference>
<keyword evidence="4" id="KW-1185">Reference proteome</keyword>
<feature type="region of interest" description="Disordered" evidence="1">
    <location>
        <begin position="62"/>
        <end position="82"/>
    </location>
</feature>
<feature type="signal peptide" evidence="2">
    <location>
        <begin position="1"/>
        <end position="23"/>
    </location>
</feature>
<organism evidence="3 4">
    <name type="scientific">Trichonephila inaurata madagascariensis</name>
    <dbReference type="NCBI Taxonomy" id="2747483"/>
    <lineage>
        <taxon>Eukaryota</taxon>
        <taxon>Metazoa</taxon>
        <taxon>Ecdysozoa</taxon>
        <taxon>Arthropoda</taxon>
        <taxon>Chelicerata</taxon>
        <taxon>Arachnida</taxon>
        <taxon>Araneae</taxon>
        <taxon>Araneomorphae</taxon>
        <taxon>Entelegynae</taxon>
        <taxon>Araneoidea</taxon>
        <taxon>Nephilidae</taxon>
        <taxon>Trichonephila</taxon>
        <taxon>Trichonephila inaurata</taxon>
    </lineage>
</organism>
<dbReference type="OrthoDB" id="6428612at2759"/>
<proteinExistence type="predicted"/>
<comment type="caution">
    <text evidence="3">The sequence shown here is derived from an EMBL/GenBank/DDBJ whole genome shotgun (WGS) entry which is preliminary data.</text>
</comment>
<evidence type="ECO:0000313" key="3">
    <source>
        <dbReference type="EMBL" id="GFY47266.1"/>
    </source>
</evidence>